<proteinExistence type="predicted"/>
<protein>
    <submittedName>
        <fullName evidence="2">Uncharacterized protein</fullName>
    </submittedName>
</protein>
<gene>
    <name evidence="2" type="ORF">Cni_G13638</name>
</gene>
<dbReference type="Proteomes" id="UP001327560">
    <property type="component" value="Chromosome 4"/>
</dbReference>
<evidence type="ECO:0000313" key="3">
    <source>
        <dbReference type="Proteomes" id="UP001327560"/>
    </source>
</evidence>
<name>A0AAQ3KAH5_9LILI</name>
<reference evidence="2 3" key="1">
    <citation type="submission" date="2023-10" db="EMBL/GenBank/DDBJ databases">
        <title>Chromosome-scale genome assembly provides insights into flower coloration mechanisms of Canna indica.</title>
        <authorList>
            <person name="Li C."/>
        </authorList>
    </citation>
    <scope>NUCLEOTIDE SEQUENCE [LARGE SCALE GENOMIC DNA]</scope>
    <source>
        <tissue evidence="2">Flower</tissue>
    </source>
</reference>
<accession>A0AAQ3KAH5</accession>
<dbReference type="AlphaFoldDB" id="A0AAQ3KAH5"/>
<dbReference type="EMBL" id="CP136893">
    <property type="protein sequence ID" value="WOL04915.1"/>
    <property type="molecule type" value="Genomic_DNA"/>
</dbReference>
<sequence length="154" mass="17481">MQSSTSFAAAAPPVGSLLEYPHATKRSHDIHRIAERRPQNTIIDRLARSRKSPVAALLFSAVPWEDLRFLRVFDSDCSASAAKAAIDKREEEEEEEELDEEEEDNEEAEAKEEEEYIDTAPQSSSCADFPPLDEPEPFREIEQLDSFLSFPLRL</sequence>
<organism evidence="2 3">
    <name type="scientific">Canna indica</name>
    <name type="common">Indian-shot</name>
    <dbReference type="NCBI Taxonomy" id="4628"/>
    <lineage>
        <taxon>Eukaryota</taxon>
        <taxon>Viridiplantae</taxon>
        <taxon>Streptophyta</taxon>
        <taxon>Embryophyta</taxon>
        <taxon>Tracheophyta</taxon>
        <taxon>Spermatophyta</taxon>
        <taxon>Magnoliopsida</taxon>
        <taxon>Liliopsida</taxon>
        <taxon>Zingiberales</taxon>
        <taxon>Cannaceae</taxon>
        <taxon>Canna</taxon>
    </lineage>
</organism>
<feature type="compositionally biased region" description="Acidic residues" evidence="1">
    <location>
        <begin position="90"/>
        <end position="117"/>
    </location>
</feature>
<evidence type="ECO:0000256" key="1">
    <source>
        <dbReference type="SAM" id="MobiDB-lite"/>
    </source>
</evidence>
<evidence type="ECO:0000313" key="2">
    <source>
        <dbReference type="EMBL" id="WOL04915.1"/>
    </source>
</evidence>
<keyword evidence="3" id="KW-1185">Reference proteome</keyword>
<feature type="region of interest" description="Disordered" evidence="1">
    <location>
        <begin position="83"/>
        <end position="136"/>
    </location>
</feature>